<evidence type="ECO:0000256" key="7">
    <source>
        <dbReference type="SAM" id="Phobius"/>
    </source>
</evidence>
<keyword evidence="6" id="KW-0175">Coiled coil</keyword>
<keyword evidence="4 7" id="KW-1133">Transmembrane helix</keyword>
<feature type="coiled-coil region" evidence="6">
    <location>
        <begin position="154"/>
        <end position="212"/>
    </location>
</feature>
<comment type="caution">
    <text evidence="9">The sequence shown here is derived from an EMBL/GenBank/DDBJ whole genome shotgun (WGS) entry which is preliminary data.</text>
</comment>
<keyword evidence="3" id="KW-0732">Signal</keyword>
<evidence type="ECO:0000256" key="6">
    <source>
        <dbReference type="SAM" id="Coils"/>
    </source>
</evidence>
<evidence type="ECO:0000259" key="8">
    <source>
        <dbReference type="PROSITE" id="PS51781"/>
    </source>
</evidence>
<dbReference type="GO" id="GO:0016020">
    <property type="term" value="C:membrane"/>
    <property type="evidence" value="ECO:0007669"/>
    <property type="project" value="UniProtKB-SubCell"/>
</dbReference>
<evidence type="ECO:0000313" key="9">
    <source>
        <dbReference type="EMBL" id="HFK98312.1"/>
    </source>
</evidence>
<dbReference type="SUPFAM" id="SSF50044">
    <property type="entry name" value="SH3-domain"/>
    <property type="match status" value="1"/>
</dbReference>
<evidence type="ECO:0000256" key="2">
    <source>
        <dbReference type="ARBA" id="ARBA00022692"/>
    </source>
</evidence>
<dbReference type="Pfam" id="PF08239">
    <property type="entry name" value="SH3_3"/>
    <property type="match status" value="1"/>
</dbReference>
<reference evidence="9" key="1">
    <citation type="journal article" date="2020" name="mSystems">
        <title>Genome- and Community-Level Interaction Insights into Carbon Utilization and Element Cycling Functions of Hydrothermarchaeota in Hydrothermal Sediment.</title>
        <authorList>
            <person name="Zhou Z."/>
            <person name="Liu Y."/>
            <person name="Xu W."/>
            <person name="Pan J."/>
            <person name="Luo Z.H."/>
            <person name="Li M."/>
        </authorList>
    </citation>
    <scope>NUCLEOTIDE SEQUENCE [LARGE SCALE GENOMIC DNA]</scope>
    <source>
        <strain evidence="9">SpSt-456</strain>
    </source>
</reference>
<dbReference type="InterPro" id="IPR036028">
    <property type="entry name" value="SH3-like_dom_sf"/>
</dbReference>
<dbReference type="PROSITE" id="PS51781">
    <property type="entry name" value="SH3B"/>
    <property type="match status" value="1"/>
</dbReference>
<dbReference type="Gene3D" id="2.30.30.40">
    <property type="entry name" value="SH3 Domains"/>
    <property type="match status" value="1"/>
</dbReference>
<dbReference type="AlphaFoldDB" id="A0A832A0F2"/>
<organism evidence="9">
    <name type="scientific">Desulfacinum infernum</name>
    <dbReference type="NCBI Taxonomy" id="35837"/>
    <lineage>
        <taxon>Bacteria</taxon>
        <taxon>Pseudomonadati</taxon>
        <taxon>Thermodesulfobacteriota</taxon>
        <taxon>Syntrophobacteria</taxon>
        <taxon>Syntrophobacterales</taxon>
        <taxon>Syntrophobacteraceae</taxon>
        <taxon>Desulfacinum</taxon>
    </lineage>
</organism>
<proteinExistence type="predicted"/>
<evidence type="ECO:0000256" key="1">
    <source>
        <dbReference type="ARBA" id="ARBA00004167"/>
    </source>
</evidence>
<keyword evidence="5 7" id="KW-0472">Membrane</keyword>
<feature type="transmembrane region" description="Helical" evidence="7">
    <location>
        <begin position="32"/>
        <end position="55"/>
    </location>
</feature>
<evidence type="ECO:0000256" key="3">
    <source>
        <dbReference type="ARBA" id="ARBA00022729"/>
    </source>
</evidence>
<dbReference type="EMBL" id="DSTK01000039">
    <property type="protein sequence ID" value="HFK98312.1"/>
    <property type="molecule type" value="Genomic_DNA"/>
</dbReference>
<sequence length="256" mass="28775">MTHPPPRFPSNGELGRRVAWGKGGFVAGLYRLLRLPGFVCVALLVVLPGATWAAYVTDTFEITLRSGPTNGHKIVAMLRSGQAVQVLEKNEAGWALVRVLDGPGKDKEGWVITRYLMERVPWEKQAAQLRQENAAIKSSLTDSDSQWLRYQTREKELTETLEKTSRELEALKKEYQALREGSADYLKLKEELDKTQAALAETQALAKRLTQENESLRFSQHVKWFVAGALVLLCGWLIGLAMGRQRRKKATGLHFS</sequence>
<name>A0A832A0F2_9BACT</name>
<feature type="domain" description="SH3b" evidence="8">
    <location>
        <begin position="51"/>
        <end position="120"/>
    </location>
</feature>
<gene>
    <name evidence="9" type="ORF">ENS06_13455</name>
</gene>
<dbReference type="NCBIfam" id="TIGR04211">
    <property type="entry name" value="SH3_and_anchor"/>
    <property type="match status" value="1"/>
</dbReference>
<protein>
    <submittedName>
        <fullName evidence="9">TIGR04211 family SH3 domain-containing protein</fullName>
    </submittedName>
</protein>
<evidence type="ECO:0000256" key="4">
    <source>
        <dbReference type="ARBA" id="ARBA00022989"/>
    </source>
</evidence>
<dbReference type="InterPro" id="IPR016476">
    <property type="entry name" value="SH3_dom_pro"/>
</dbReference>
<accession>A0A832A0F2</accession>
<keyword evidence="2 7" id="KW-0812">Transmembrane</keyword>
<evidence type="ECO:0000256" key="5">
    <source>
        <dbReference type="ARBA" id="ARBA00023136"/>
    </source>
</evidence>
<comment type="subcellular location">
    <subcellularLocation>
        <location evidence="1">Membrane</location>
        <topology evidence="1">Single-pass membrane protein</topology>
    </subcellularLocation>
</comment>
<dbReference type="InterPro" id="IPR003646">
    <property type="entry name" value="SH3-like_bac-type"/>
</dbReference>
<feature type="transmembrane region" description="Helical" evidence="7">
    <location>
        <begin position="224"/>
        <end position="243"/>
    </location>
</feature>